<dbReference type="EMBL" id="AP021858">
    <property type="protein sequence ID" value="BBO23765.1"/>
    <property type="molecule type" value="Genomic_DNA"/>
</dbReference>
<dbReference type="Pfam" id="PF18480">
    <property type="entry name" value="DUF5615"/>
    <property type="match status" value="1"/>
</dbReference>
<dbReference type="AlphaFoldDB" id="A0A809RH06"/>
<name>A0A809RH06_9BACT</name>
<organism evidence="2 3">
    <name type="scientific">Candidatus Nitrosymbiomonas proteolyticus</name>
    <dbReference type="NCBI Taxonomy" id="2608984"/>
    <lineage>
        <taxon>Bacteria</taxon>
        <taxon>Bacillati</taxon>
        <taxon>Armatimonadota</taxon>
        <taxon>Armatimonadota incertae sedis</taxon>
        <taxon>Candidatus Nitrosymbiomonas</taxon>
    </lineage>
</organism>
<accession>A0A809RH06</accession>
<proteinExistence type="predicted"/>
<dbReference type="KEGG" id="npy:NPRO_13600"/>
<evidence type="ECO:0000313" key="3">
    <source>
        <dbReference type="Proteomes" id="UP000662873"/>
    </source>
</evidence>
<gene>
    <name evidence="2" type="ORF">NPRO_13600</name>
</gene>
<reference evidence="2" key="1">
    <citation type="journal article" name="DNA Res.">
        <title>The physiological potential of anammox bacteria as revealed by their core genome structure.</title>
        <authorList>
            <person name="Okubo T."/>
            <person name="Toyoda A."/>
            <person name="Fukuhara K."/>
            <person name="Uchiyama I."/>
            <person name="Harigaya Y."/>
            <person name="Kuroiwa M."/>
            <person name="Suzuki T."/>
            <person name="Murakami Y."/>
            <person name="Suwa Y."/>
            <person name="Takami H."/>
        </authorList>
    </citation>
    <scope>NUCLEOTIDE SEQUENCE</scope>
    <source>
        <strain evidence="2">317325-2</strain>
    </source>
</reference>
<feature type="domain" description="DUF5615" evidence="1">
    <location>
        <begin position="1"/>
        <end position="107"/>
    </location>
</feature>
<evidence type="ECO:0000259" key="1">
    <source>
        <dbReference type="Pfam" id="PF18480"/>
    </source>
</evidence>
<sequence length="116" mass="12607">MRLFADEGVDALIVERFRSDGHEVLYVAEVEPGISDEIVLEGAMQTGSILVTQDKDFGELVFRQGLATHGVVLIRLSGLAAEEKANIVQVVLATRRAQMAGAFTVLSPASVRIRRL</sequence>
<dbReference type="Proteomes" id="UP000662873">
    <property type="component" value="Chromosome"/>
</dbReference>
<protein>
    <recommendedName>
        <fullName evidence="1">DUF5615 domain-containing protein</fullName>
    </recommendedName>
</protein>
<dbReference type="InterPro" id="IPR041049">
    <property type="entry name" value="DUF5615"/>
</dbReference>
<evidence type="ECO:0000313" key="2">
    <source>
        <dbReference type="EMBL" id="BBO23765.1"/>
    </source>
</evidence>